<evidence type="ECO:0000256" key="1">
    <source>
        <dbReference type="ARBA" id="ARBA00010088"/>
    </source>
</evidence>
<keyword evidence="2" id="KW-0378">Hydrolase</keyword>
<dbReference type="Pfam" id="PF08386">
    <property type="entry name" value="Abhydrolase_4"/>
    <property type="match status" value="1"/>
</dbReference>
<comment type="similarity">
    <text evidence="1">Belongs to the peptidase S33 family.</text>
</comment>
<evidence type="ECO:0000256" key="2">
    <source>
        <dbReference type="ARBA" id="ARBA00022801"/>
    </source>
</evidence>
<dbReference type="Proteomes" id="UP001201980">
    <property type="component" value="Unassembled WGS sequence"/>
</dbReference>
<feature type="region of interest" description="Disordered" evidence="3">
    <location>
        <begin position="559"/>
        <end position="581"/>
    </location>
</feature>
<evidence type="ECO:0000259" key="4">
    <source>
        <dbReference type="Pfam" id="PF08386"/>
    </source>
</evidence>
<dbReference type="InterPro" id="IPR029058">
    <property type="entry name" value="AB_hydrolase_fold"/>
</dbReference>
<dbReference type="AlphaFoldDB" id="A0AAD5WVM8"/>
<sequence>MSMKDPNSAHRPFQDVSETHNVRHRSWSGRLLRVLLTAATGFLIWSWAVDDGTSFHHPDGSIDTPDEDDFARPNPINSFRDVEPSKALKWVPCYRSEGPFLCSRLVVPMDYHRPLEDCPNHPTVELALLLRPGEGRGGYGEDVNVIPANFSTSPLLVNPGGPGGPGTYLVRVYGARLQSIIGNDRDILGFDPRGVGDSTPRADCFLQSTTPAPGGEPVPASSQDAFMRRLMFEAGAAGIGVVNSSDVALAKIDARSRAVNQLCDAKDEEEGDRNILRYAGTPNVARDMLSIVHAWDEWQGVDTTSKVEVEEETTGEANGKDHDKALDTRGKLVYWGFSYGTLLGATFSAMFPERVGRVIIDGVCDADHYVSPTWYDSLMDADIIWDKFFTYCHEAEDKCAFWHPSYSVEDLKARYQAIEDDVKANPIIVVTADKLPVLVTYSDLKNLMFHFLYSPMMGFPLAAYILVGLENRLPMALSAALPEENGCLTEPATYPNDATRAVMCGDKRYPLNDTLPELQEQFERMASYSPNFGNVWMTLMLMCSHYDIPISDPPMRWGKNPPKNVGHDSSSSFGGGEKPSVKLIPREQGEEDTVLSLMSAEKKIKTSFPLLVMTNTYDPVTPKAAAIKMTKKFEGARLLEQEAIGHCTLAATSLCTLMNVRKYIRDGTLPEEPIFSDGKWTVCETDDRPWFPAGHDRVPVAAEGTAAAAAAAEVSEMQSRMVESWAGLQKMMTEDNNIPRYGQTKLSQGSEILLKMLDP</sequence>
<dbReference type="Gene3D" id="3.40.50.1820">
    <property type="entry name" value="alpha/beta hydrolase"/>
    <property type="match status" value="1"/>
</dbReference>
<dbReference type="SUPFAM" id="SSF53474">
    <property type="entry name" value="alpha/beta-Hydrolases"/>
    <property type="match status" value="1"/>
</dbReference>
<gene>
    <name evidence="5" type="ORF">MKZ38_007037</name>
</gene>
<reference evidence="5" key="1">
    <citation type="submission" date="2022-07" db="EMBL/GenBank/DDBJ databases">
        <title>Draft genome sequence of Zalerion maritima ATCC 34329, a (micro)plastics degrading marine fungus.</title>
        <authorList>
            <person name="Paco A."/>
            <person name="Goncalves M.F.M."/>
            <person name="Rocha-Santos T.A.P."/>
            <person name="Alves A."/>
        </authorList>
    </citation>
    <scope>NUCLEOTIDE SEQUENCE</scope>
    <source>
        <strain evidence="5">ATCC 34329</strain>
    </source>
</reference>
<feature type="domain" description="Peptidase S33 tripeptidyl aminopeptidase-like C-terminal" evidence="4">
    <location>
        <begin position="602"/>
        <end position="671"/>
    </location>
</feature>
<keyword evidence="6" id="KW-1185">Reference proteome</keyword>
<evidence type="ECO:0000313" key="5">
    <source>
        <dbReference type="EMBL" id="KAJ2904845.1"/>
    </source>
</evidence>
<dbReference type="InterPro" id="IPR013595">
    <property type="entry name" value="Pept_S33_TAP-like_C"/>
</dbReference>
<comment type="caution">
    <text evidence="5">The sequence shown here is derived from an EMBL/GenBank/DDBJ whole genome shotgun (WGS) entry which is preliminary data.</text>
</comment>
<dbReference type="InterPro" id="IPR051601">
    <property type="entry name" value="Serine_prot/Carboxylest_S33"/>
</dbReference>
<dbReference type="PANTHER" id="PTHR43248">
    <property type="entry name" value="2-SUCCINYL-6-HYDROXY-2,4-CYCLOHEXADIENE-1-CARBOXYLATE SYNTHASE"/>
    <property type="match status" value="1"/>
</dbReference>
<name>A0AAD5WVM8_9PEZI</name>
<protein>
    <recommendedName>
        <fullName evidence="4">Peptidase S33 tripeptidyl aminopeptidase-like C-terminal domain-containing protein</fullName>
    </recommendedName>
</protein>
<accession>A0AAD5WVM8</accession>
<dbReference type="GO" id="GO:0016787">
    <property type="term" value="F:hydrolase activity"/>
    <property type="evidence" value="ECO:0007669"/>
    <property type="project" value="UniProtKB-KW"/>
</dbReference>
<proteinExistence type="inferred from homology"/>
<dbReference type="PANTHER" id="PTHR43248:SF25">
    <property type="entry name" value="AB HYDROLASE-1 DOMAIN-CONTAINING PROTEIN-RELATED"/>
    <property type="match status" value="1"/>
</dbReference>
<organism evidence="5 6">
    <name type="scientific">Zalerion maritima</name>
    <dbReference type="NCBI Taxonomy" id="339359"/>
    <lineage>
        <taxon>Eukaryota</taxon>
        <taxon>Fungi</taxon>
        <taxon>Dikarya</taxon>
        <taxon>Ascomycota</taxon>
        <taxon>Pezizomycotina</taxon>
        <taxon>Sordariomycetes</taxon>
        <taxon>Lulworthiomycetidae</taxon>
        <taxon>Lulworthiales</taxon>
        <taxon>Lulworthiaceae</taxon>
        <taxon>Zalerion</taxon>
    </lineage>
</organism>
<evidence type="ECO:0000256" key="3">
    <source>
        <dbReference type="SAM" id="MobiDB-lite"/>
    </source>
</evidence>
<dbReference type="EMBL" id="JAKWBI020000043">
    <property type="protein sequence ID" value="KAJ2904845.1"/>
    <property type="molecule type" value="Genomic_DNA"/>
</dbReference>
<evidence type="ECO:0000313" key="6">
    <source>
        <dbReference type="Proteomes" id="UP001201980"/>
    </source>
</evidence>